<feature type="compositionally biased region" description="Basic and acidic residues" evidence="1">
    <location>
        <begin position="8"/>
        <end position="17"/>
    </location>
</feature>
<evidence type="ECO:0000256" key="1">
    <source>
        <dbReference type="SAM" id="MobiDB-lite"/>
    </source>
</evidence>
<feature type="region of interest" description="Disordered" evidence="1">
    <location>
        <begin position="1"/>
        <end position="20"/>
    </location>
</feature>
<reference evidence="2" key="1">
    <citation type="submission" date="2023-10" db="EMBL/GenBank/DDBJ databases">
        <title>Genome assemblies of two species of porcelain crab, Petrolisthes cinctipes and Petrolisthes manimaculis (Anomura: Porcellanidae).</title>
        <authorList>
            <person name="Angst P."/>
        </authorList>
    </citation>
    <scope>NUCLEOTIDE SEQUENCE</scope>
    <source>
        <strain evidence="2">PB745_01</strain>
        <tissue evidence="2">Gill</tissue>
    </source>
</reference>
<gene>
    <name evidence="2" type="ORF">Pcinc_008582</name>
</gene>
<sequence length="87" mass="9380">MFGYMGRSHSDETRDNDGNICNSNATDLSAIISGASLVMSDSSSSSSHLATGLDLFRKDDEDEDVVTAITKNAEDVGNLNEIYMDKL</sequence>
<proteinExistence type="predicted"/>
<accession>A0AAE1KX49</accession>
<organism evidence="2 3">
    <name type="scientific">Petrolisthes cinctipes</name>
    <name type="common">Flat porcelain crab</name>
    <dbReference type="NCBI Taxonomy" id="88211"/>
    <lineage>
        <taxon>Eukaryota</taxon>
        <taxon>Metazoa</taxon>
        <taxon>Ecdysozoa</taxon>
        <taxon>Arthropoda</taxon>
        <taxon>Crustacea</taxon>
        <taxon>Multicrustacea</taxon>
        <taxon>Malacostraca</taxon>
        <taxon>Eumalacostraca</taxon>
        <taxon>Eucarida</taxon>
        <taxon>Decapoda</taxon>
        <taxon>Pleocyemata</taxon>
        <taxon>Anomura</taxon>
        <taxon>Galatheoidea</taxon>
        <taxon>Porcellanidae</taxon>
        <taxon>Petrolisthes</taxon>
    </lineage>
</organism>
<dbReference type="AlphaFoldDB" id="A0AAE1KX49"/>
<dbReference type="Proteomes" id="UP001286313">
    <property type="component" value="Unassembled WGS sequence"/>
</dbReference>
<name>A0AAE1KX49_PETCI</name>
<keyword evidence="3" id="KW-1185">Reference proteome</keyword>
<protein>
    <submittedName>
        <fullName evidence="2">Uncharacterized protein</fullName>
    </submittedName>
</protein>
<dbReference type="EMBL" id="JAWQEG010000638">
    <property type="protein sequence ID" value="KAK3887318.1"/>
    <property type="molecule type" value="Genomic_DNA"/>
</dbReference>
<comment type="caution">
    <text evidence="2">The sequence shown here is derived from an EMBL/GenBank/DDBJ whole genome shotgun (WGS) entry which is preliminary data.</text>
</comment>
<evidence type="ECO:0000313" key="3">
    <source>
        <dbReference type="Proteomes" id="UP001286313"/>
    </source>
</evidence>
<evidence type="ECO:0000313" key="2">
    <source>
        <dbReference type="EMBL" id="KAK3887318.1"/>
    </source>
</evidence>